<protein>
    <submittedName>
        <fullName evidence="1">Uncharacterized protein</fullName>
    </submittedName>
</protein>
<organism evidence="1">
    <name type="scientific">Loa loa</name>
    <name type="common">Eye worm</name>
    <name type="synonym">Filaria loa</name>
    <dbReference type="NCBI Taxonomy" id="7209"/>
    <lineage>
        <taxon>Eukaryota</taxon>
        <taxon>Metazoa</taxon>
        <taxon>Ecdysozoa</taxon>
        <taxon>Nematoda</taxon>
        <taxon>Chromadorea</taxon>
        <taxon>Rhabditida</taxon>
        <taxon>Spirurina</taxon>
        <taxon>Spiruromorpha</taxon>
        <taxon>Filarioidea</taxon>
        <taxon>Onchocercidae</taxon>
        <taxon>Loa</taxon>
    </lineage>
</organism>
<dbReference type="RefSeq" id="XP_003142439.1">
    <property type="nucleotide sequence ID" value="XM_003142391.1"/>
</dbReference>
<proteinExistence type="predicted"/>
<dbReference type="AlphaFoldDB" id="A0A1S0TYR5"/>
<dbReference type="EMBL" id="JH712306">
    <property type="protein sequence ID" value="EFO21631.1"/>
    <property type="molecule type" value="Genomic_DNA"/>
</dbReference>
<dbReference type="GeneID" id="9944271"/>
<dbReference type="InParanoid" id="A0A1S0TYR5"/>
<accession>A0A1S0TYR5</accession>
<reference evidence="1" key="1">
    <citation type="submission" date="2012-04" db="EMBL/GenBank/DDBJ databases">
        <title>The Genome Sequence of Loa loa.</title>
        <authorList>
            <consortium name="The Broad Institute Genome Sequencing Platform"/>
            <consortium name="Broad Institute Genome Sequencing Center for Infectious Disease"/>
            <person name="Nutman T.B."/>
            <person name="Fink D.L."/>
            <person name="Russ C."/>
            <person name="Young S."/>
            <person name="Zeng Q."/>
            <person name="Gargeya S."/>
            <person name="Alvarado L."/>
            <person name="Berlin A."/>
            <person name="Chapman S.B."/>
            <person name="Chen Z."/>
            <person name="Freedman E."/>
            <person name="Gellesch M."/>
            <person name="Goldberg J."/>
            <person name="Griggs A."/>
            <person name="Gujja S."/>
            <person name="Heilman E.R."/>
            <person name="Heiman D."/>
            <person name="Howarth C."/>
            <person name="Mehta T."/>
            <person name="Neiman D."/>
            <person name="Pearson M."/>
            <person name="Roberts A."/>
            <person name="Saif S."/>
            <person name="Shea T."/>
            <person name="Shenoy N."/>
            <person name="Sisk P."/>
            <person name="Stolte C."/>
            <person name="Sykes S."/>
            <person name="White J."/>
            <person name="Yandava C."/>
            <person name="Haas B."/>
            <person name="Henn M.R."/>
            <person name="Nusbaum C."/>
            <person name="Birren B."/>
        </authorList>
    </citation>
    <scope>NUCLEOTIDE SEQUENCE [LARGE SCALE GENOMIC DNA]</scope>
</reference>
<sequence length="139" mass="16007">MRSLIAVENYTAVNDVAMNNEKTDILVISVTFSSGPNWLAQYEDGIKAKLLLNLMTKQNCFWQLLKHSNHSHESSTTIERKTNHDLSNYHFIHCDQLKLNAYWSFLTCINFMEDKILRKPFLCVGITQAQLHGIFNSSV</sequence>
<name>A0A1S0TYR5_LOALO</name>
<gene>
    <name evidence="1" type="ORF">LOAG_06855</name>
</gene>
<dbReference type="CTD" id="9944271"/>
<evidence type="ECO:0000313" key="1">
    <source>
        <dbReference type="EMBL" id="EFO21631.1"/>
    </source>
</evidence>
<dbReference type="KEGG" id="loa:LOAG_06855"/>